<accession>A0ABV2HDQ5</accession>
<sequence length="417" mass="44562">MPIDAAVPDQALANRLSAILTATGWYETVQVNVEQGVVSIDGVSDTAEHRSWATEVAEKMQGSIAVVNRLELSADFATTFDRAAIEIERLSRRVGQTLPLVVLAIAILAATWGAAAMVAAAARRLLERRIPSPLLRSVVVRAISIPVLLLGIYFVLQVAGLTRLAVTVLGGTGLAGIIVGFAFRDIAENFLASLLLSVRNPFSMGDLIEVAGETGIVQNLNTRSTVLLTLDGNHVQIPNATVFKSTIRNYSSTPTRRAQYTVGIGYDSSVAQAQSLISEILKQHPAVLDQPEPLVLVDELGAAAVNLRVSYWFNSRTYSPAKTNSALLRLTKNALLDAGIELPDPAREVVFPKGVPVVHMAEAPQPPQIQNLPDESAAVNETSDATAGEGELINETDQVRGHSQGEVLEASENLLKS</sequence>
<keyword evidence="3" id="KW-1003">Cell membrane</keyword>
<evidence type="ECO:0000256" key="4">
    <source>
        <dbReference type="ARBA" id="ARBA00022692"/>
    </source>
</evidence>
<dbReference type="InterPro" id="IPR010920">
    <property type="entry name" value="LSM_dom_sf"/>
</dbReference>
<protein>
    <recommendedName>
        <fullName evidence="7">Small-conductance mechanosensitive channel</fullName>
    </recommendedName>
</protein>
<dbReference type="PROSITE" id="PS01246">
    <property type="entry name" value="UPF0003"/>
    <property type="match status" value="1"/>
</dbReference>
<dbReference type="Pfam" id="PF00924">
    <property type="entry name" value="MS_channel_2nd"/>
    <property type="match status" value="1"/>
</dbReference>
<evidence type="ECO:0000259" key="9">
    <source>
        <dbReference type="PROSITE" id="PS50914"/>
    </source>
</evidence>
<comment type="similarity">
    <text evidence="2 7">Belongs to the MscS (TC 1.A.23) family.</text>
</comment>
<dbReference type="SUPFAM" id="SSF50182">
    <property type="entry name" value="Sm-like ribonucleoproteins"/>
    <property type="match status" value="1"/>
</dbReference>
<evidence type="ECO:0000256" key="6">
    <source>
        <dbReference type="ARBA" id="ARBA00023136"/>
    </source>
</evidence>
<dbReference type="Gene3D" id="2.30.30.60">
    <property type="match status" value="1"/>
</dbReference>
<dbReference type="PANTHER" id="PTHR30221">
    <property type="entry name" value="SMALL-CONDUCTANCE MECHANOSENSITIVE CHANNEL"/>
    <property type="match status" value="1"/>
</dbReference>
<feature type="transmembrane region" description="Helical" evidence="7">
    <location>
        <begin position="134"/>
        <end position="156"/>
    </location>
</feature>
<dbReference type="SUPFAM" id="SSF82689">
    <property type="entry name" value="Mechanosensitive channel protein MscS (YggB), C-terminal domain"/>
    <property type="match status" value="1"/>
</dbReference>
<dbReference type="InterPro" id="IPR006685">
    <property type="entry name" value="MscS_channel_2nd"/>
</dbReference>
<keyword evidence="7" id="KW-0406">Ion transport</keyword>
<feature type="region of interest" description="Disordered" evidence="8">
    <location>
        <begin position="365"/>
        <end position="417"/>
    </location>
</feature>
<dbReference type="InterPro" id="IPR045275">
    <property type="entry name" value="MscS_archaea/bacteria_type"/>
</dbReference>
<dbReference type="InterPro" id="IPR011066">
    <property type="entry name" value="MscS_channel_C_sf"/>
</dbReference>
<dbReference type="InterPro" id="IPR023408">
    <property type="entry name" value="MscS_beta-dom_sf"/>
</dbReference>
<keyword evidence="7" id="KW-0813">Transport</keyword>
<feature type="transmembrane region" description="Helical" evidence="7">
    <location>
        <begin position="162"/>
        <end position="183"/>
    </location>
</feature>
<evidence type="ECO:0000256" key="5">
    <source>
        <dbReference type="ARBA" id="ARBA00022989"/>
    </source>
</evidence>
<dbReference type="PANTHER" id="PTHR30221:SF1">
    <property type="entry name" value="SMALL-CONDUCTANCE MECHANOSENSITIVE CHANNEL"/>
    <property type="match status" value="1"/>
</dbReference>
<evidence type="ECO:0000256" key="8">
    <source>
        <dbReference type="SAM" id="MobiDB-lite"/>
    </source>
</evidence>
<feature type="domain" description="BON" evidence="9">
    <location>
        <begin position="8"/>
        <end position="74"/>
    </location>
</feature>
<dbReference type="EMBL" id="JBEPLJ010000030">
    <property type="protein sequence ID" value="MET3588680.1"/>
    <property type="molecule type" value="Genomic_DNA"/>
</dbReference>
<keyword evidence="6 7" id="KW-0472">Membrane</keyword>
<evidence type="ECO:0000313" key="11">
    <source>
        <dbReference type="Proteomes" id="UP001549031"/>
    </source>
</evidence>
<reference evidence="10 11" key="1">
    <citation type="submission" date="2024-06" db="EMBL/GenBank/DDBJ databases">
        <title>Genomic Encyclopedia of Type Strains, Phase IV (KMG-IV): sequencing the most valuable type-strain genomes for metagenomic binning, comparative biology and taxonomic classification.</title>
        <authorList>
            <person name="Goeker M."/>
        </authorList>
    </citation>
    <scope>NUCLEOTIDE SEQUENCE [LARGE SCALE GENOMIC DNA]</scope>
    <source>
        <strain evidence="10 11">DSM 105042</strain>
    </source>
</reference>
<organism evidence="10 11">
    <name type="scientific">Pseudorhizobium tarimense</name>
    <dbReference type="NCBI Taxonomy" id="1079109"/>
    <lineage>
        <taxon>Bacteria</taxon>
        <taxon>Pseudomonadati</taxon>
        <taxon>Pseudomonadota</taxon>
        <taxon>Alphaproteobacteria</taxon>
        <taxon>Hyphomicrobiales</taxon>
        <taxon>Rhizobiaceae</taxon>
        <taxon>Rhizobium/Agrobacterium group</taxon>
        <taxon>Pseudorhizobium</taxon>
    </lineage>
</organism>
<evidence type="ECO:0000256" key="1">
    <source>
        <dbReference type="ARBA" id="ARBA00004651"/>
    </source>
</evidence>
<dbReference type="PROSITE" id="PS50914">
    <property type="entry name" value="BON"/>
    <property type="match status" value="1"/>
</dbReference>
<gene>
    <name evidence="10" type="ORF">ABID21_004818</name>
</gene>
<name>A0ABV2HDQ5_9HYPH</name>
<keyword evidence="4 7" id="KW-0812">Transmembrane</keyword>
<dbReference type="InterPro" id="IPR007055">
    <property type="entry name" value="BON_dom"/>
</dbReference>
<evidence type="ECO:0000256" key="3">
    <source>
        <dbReference type="ARBA" id="ARBA00022475"/>
    </source>
</evidence>
<dbReference type="RefSeq" id="WP_247245704.1">
    <property type="nucleotide sequence ID" value="NZ_JALJRA010000018.1"/>
</dbReference>
<comment type="subcellular location">
    <subcellularLocation>
        <location evidence="7">Cell inner membrane</location>
        <topology evidence="7">Multi-pass membrane protein</topology>
    </subcellularLocation>
    <subcellularLocation>
        <location evidence="1">Cell membrane</location>
        <topology evidence="1">Multi-pass membrane protein</topology>
    </subcellularLocation>
</comment>
<comment type="subunit">
    <text evidence="7">Homoheptamer.</text>
</comment>
<comment type="caution">
    <text evidence="7">Lacks conserved residue(s) required for the propagation of feature annotation.</text>
</comment>
<dbReference type="Pfam" id="PF04972">
    <property type="entry name" value="BON"/>
    <property type="match status" value="1"/>
</dbReference>
<comment type="function">
    <text evidence="7">Mechanosensitive channel that participates in the regulation of osmotic pressure changes within the cell, opening in response to stretch forces in the membrane lipid bilayer, without the need for other proteins. Contributes to normal resistance to hypoosmotic shock. Forms an ion channel of 1.0 nanosiemens conductance with a slight preference for anions.</text>
</comment>
<keyword evidence="7" id="KW-0407">Ion channel</keyword>
<feature type="compositionally biased region" description="Polar residues" evidence="8">
    <location>
        <begin position="368"/>
        <end position="385"/>
    </location>
</feature>
<dbReference type="InterPro" id="IPR006686">
    <property type="entry name" value="MscS_channel_CS"/>
</dbReference>
<evidence type="ECO:0000256" key="2">
    <source>
        <dbReference type="ARBA" id="ARBA00008017"/>
    </source>
</evidence>
<keyword evidence="7" id="KW-0997">Cell inner membrane</keyword>
<dbReference type="Gene3D" id="1.10.287.1260">
    <property type="match status" value="1"/>
</dbReference>
<dbReference type="Pfam" id="PF21082">
    <property type="entry name" value="MS_channel_3rd"/>
    <property type="match status" value="1"/>
</dbReference>
<keyword evidence="5 7" id="KW-1133">Transmembrane helix</keyword>
<dbReference type="InterPro" id="IPR049278">
    <property type="entry name" value="MS_channel_C"/>
</dbReference>
<dbReference type="Gene3D" id="3.30.1340.30">
    <property type="match status" value="1"/>
</dbReference>
<comment type="caution">
    <text evidence="10">The sequence shown here is derived from an EMBL/GenBank/DDBJ whole genome shotgun (WGS) entry which is preliminary data.</text>
</comment>
<feature type="transmembrane region" description="Helical" evidence="7">
    <location>
        <begin position="100"/>
        <end position="122"/>
    </location>
</feature>
<evidence type="ECO:0000256" key="7">
    <source>
        <dbReference type="RuleBase" id="RU369025"/>
    </source>
</evidence>
<dbReference type="Gene3D" id="3.30.70.100">
    <property type="match status" value="1"/>
</dbReference>
<proteinExistence type="inferred from homology"/>
<evidence type="ECO:0000313" key="10">
    <source>
        <dbReference type="EMBL" id="MET3588680.1"/>
    </source>
</evidence>
<dbReference type="Proteomes" id="UP001549031">
    <property type="component" value="Unassembled WGS sequence"/>
</dbReference>
<keyword evidence="11" id="KW-1185">Reference proteome</keyword>